<feature type="transmembrane region" description="Helical" evidence="9">
    <location>
        <begin position="101"/>
        <end position="118"/>
    </location>
</feature>
<evidence type="ECO:0000256" key="7">
    <source>
        <dbReference type="ARBA" id="ARBA00023136"/>
    </source>
</evidence>
<organism evidence="10 11">
    <name type="scientific">Candidula unifasciata</name>
    <dbReference type="NCBI Taxonomy" id="100452"/>
    <lineage>
        <taxon>Eukaryota</taxon>
        <taxon>Metazoa</taxon>
        <taxon>Spiralia</taxon>
        <taxon>Lophotrochozoa</taxon>
        <taxon>Mollusca</taxon>
        <taxon>Gastropoda</taxon>
        <taxon>Heterobranchia</taxon>
        <taxon>Euthyneura</taxon>
        <taxon>Panpulmonata</taxon>
        <taxon>Eupulmonata</taxon>
        <taxon>Stylommatophora</taxon>
        <taxon>Helicina</taxon>
        <taxon>Helicoidea</taxon>
        <taxon>Geomitridae</taxon>
        <taxon>Candidula</taxon>
    </lineage>
</organism>
<keyword evidence="6 9" id="KW-0406">Ion transport</keyword>
<sequence length="727" mass="85477">SIGAIIGGVPSLKKLQGASNDDWVDRLNHVWSVFLLALFAIVVSTGQFVGDPIHCWCPAEFTGAYVDYAKSYCWIKNTYYIPMDTPIPIDHASRESEELTYYQWVPLILLFMAFMFKLPNILWRLFNGGSGINLDKIVDMAEKTQLGSPEDRDKTIDHISKYMDRWLETHREYHWNRLVRAKQALARCCCFFCNKRAGTYLTAFYLFVKVLYVANVISQFFLLNAFLSQDYNLYGFEVLQMLGSSDSEWKESTRFPRVTLCDFKIRQLQNIQTWTVQCVLPINLFNEKIFIVIWFWLVLVATFSCINFVTWLYRVVFKRNRAGYIKKYLKINNKLQTGFDKKLCQKFADEYLRDDGVFVIRVIAKNSTDLVATDLVDKLWKLYRSAFVAYTKSFCWVKNTYHIAMDTPIPVEREHRDSEELTYYQWVPIILLFMAFLFKFPSLVWRMLNGGSGISMDKIVNMTDATQIGSPGKRDETVGHIALYMNRWLEAQRHYRWNILVRIRQGVSRFLCFCCAKRDGAYLTGLYIFVKVLYVSNVIIQFFLLNAFMGGWYSLYGFEVIDGLARDENWRDSPRFPKVTLCDFEIRQLQNIQVYTVQCVLPINLYNEKIFIFLWFWFVYVAVCTCGNFLFWIWRILFHSNRVAYIKKYMKLLDKIKDENDKQLAIKFADQYLRDDGVFILRMIARNSNDIIVSDIIRKLWESFLKSSKVKSNKEDDGESYGGESHA</sequence>
<feature type="transmembrane region" description="Helical" evidence="9">
    <location>
        <begin position="610"/>
        <end position="634"/>
    </location>
</feature>
<dbReference type="GO" id="GO:0005921">
    <property type="term" value="C:gap junction"/>
    <property type="evidence" value="ECO:0007669"/>
    <property type="project" value="UniProtKB-UniRule"/>
</dbReference>
<feature type="transmembrane region" description="Helical" evidence="9">
    <location>
        <begin position="204"/>
        <end position="227"/>
    </location>
</feature>
<feature type="non-terminal residue" evidence="10">
    <location>
        <position position="1"/>
    </location>
</feature>
<name>A0A8S3YP96_9EUPU</name>
<keyword evidence="3" id="KW-1003">Cell membrane</keyword>
<reference evidence="10" key="1">
    <citation type="submission" date="2021-04" db="EMBL/GenBank/DDBJ databases">
        <authorList>
            <consortium name="Molecular Ecology Group"/>
        </authorList>
    </citation>
    <scope>NUCLEOTIDE SEQUENCE</scope>
</reference>
<keyword evidence="2 9" id="KW-0813">Transport</keyword>
<dbReference type="Proteomes" id="UP000678393">
    <property type="component" value="Unassembled WGS sequence"/>
</dbReference>
<keyword evidence="8 9" id="KW-0407">Ion channel</keyword>
<keyword evidence="7 9" id="KW-0472">Membrane</keyword>
<gene>
    <name evidence="9" type="primary">inx</name>
    <name evidence="10" type="ORF">CUNI_LOCUS2930</name>
</gene>
<dbReference type="EMBL" id="CAJHNH020000394">
    <property type="protein sequence ID" value="CAG5117372.1"/>
    <property type="molecule type" value="Genomic_DNA"/>
</dbReference>
<dbReference type="PANTHER" id="PTHR11893:SF36">
    <property type="entry name" value="INNEXIN-5"/>
    <property type="match status" value="1"/>
</dbReference>
<feature type="transmembrane region" description="Helical" evidence="9">
    <location>
        <begin position="30"/>
        <end position="49"/>
    </location>
</feature>
<comment type="function">
    <text evidence="9">Structural component of the gap junctions.</text>
</comment>
<evidence type="ECO:0000256" key="4">
    <source>
        <dbReference type="ARBA" id="ARBA00022692"/>
    </source>
</evidence>
<evidence type="ECO:0000256" key="2">
    <source>
        <dbReference type="ARBA" id="ARBA00022448"/>
    </source>
</evidence>
<dbReference type="InterPro" id="IPR000990">
    <property type="entry name" value="Innexin"/>
</dbReference>
<feature type="transmembrane region" description="Helical" evidence="9">
    <location>
        <begin position="289"/>
        <end position="313"/>
    </location>
</feature>
<comment type="caution">
    <text evidence="9">Lacks conserved residue(s) required for the propagation of feature annotation.</text>
</comment>
<comment type="similarity">
    <text evidence="9">Belongs to the pannexin family.</text>
</comment>
<dbReference type="GO" id="GO:0034220">
    <property type="term" value="P:monoatomic ion transmembrane transport"/>
    <property type="evidence" value="ECO:0007669"/>
    <property type="project" value="UniProtKB-KW"/>
</dbReference>
<dbReference type="OrthoDB" id="5867527at2759"/>
<evidence type="ECO:0000256" key="9">
    <source>
        <dbReference type="RuleBase" id="RU010713"/>
    </source>
</evidence>
<dbReference type="Pfam" id="PF00876">
    <property type="entry name" value="Innexin"/>
    <property type="match status" value="2"/>
</dbReference>
<evidence type="ECO:0000256" key="8">
    <source>
        <dbReference type="ARBA" id="ARBA00023303"/>
    </source>
</evidence>
<keyword evidence="5 9" id="KW-1133">Transmembrane helix</keyword>
<comment type="subcellular location">
    <subcellularLocation>
        <location evidence="1 9">Cell membrane</location>
        <topology evidence="1 9">Multi-pass membrane protein</topology>
    </subcellularLocation>
</comment>
<proteinExistence type="inferred from homology"/>
<evidence type="ECO:0000256" key="3">
    <source>
        <dbReference type="ARBA" id="ARBA00022475"/>
    </source>
</evidence>
<protein>
    <recommendedName>
        <fullName evidence="9">Innexin</fullName>
    </recommendedName>
</protein>
<dbReference type="AlphaFoldDB" id="A0A8S3YP96"/>
<keyword evidence="4 9" id="KW-0812">Transmembrane</keyword>
<dbReference type="GO" id="GO:0005886">
    <property type="term" value="C:plasma membrane"/>
    <property type="evidence" value="ECO:0007669"/>
    <property type="project" value="UniProtKB-SubCell"/>
</dbReference>
<dbReference type="PRINTS" id="PR01262">
    <property type="entry name" value="INNEXIN"/>
</dbReference>
<dbReference type="PROSITE" id="PS51013">
    <property type="entry name" value="PANNEXIN"/>
    <property type="match status" value="2"/>
</dbReference>
<evidence type="ECO:0000256" key="1">
    <source>
        <dbReference type="ARBA" id="ARBA00004651"/>
    </source>
</evidence>
<accession>A0A8S3YP96</accession>
<evidence type="ECO:0000313" key="11">
    <source>
        <dbReference type="Proteomes" id="UP000678393"/>
    </source>
</evidence>
<dbReference type="PANTHER" id="PTHR11893">
    <property type="entry name" value="INNEXIN"/>
    <property type="match status" value="1"/>
</dbReference>
<comment type="caution">
    <text evidence="10">The sequence shown here is derived from an EMBL/GenBank/DDBJ whole genome shotgun (WGS) entry which is preliminary data.</text>
</comment>
<keyword evidence="11" id="KW-1185">Reference proteome</keyword>
<evidence type="ECO:0000256" key="5">
    <source>
        <dbReference type="ARBA" id="ARBA00022989"/>
    </source>
</evidence>
<feature type="transmembrane region" description="Helical" evidence="9">
    <location>
        <begin position="526"/>
        <end position="548"/>
    </location>
</feature>
<evidence type="ECO:0000313" key="10">
    <source>
        <dbReference type="EMBL" id="CAG5117372.1"/>
    </source>
</evidence>
<evidence type="ECO:0000256" key="6">
    <source>
        <dbReference type="ARBA" id="ARBA00023065"/>
    </source>
</evidence>